<organism evidence="2 3">
    <name type="scientific">Saccharata proteae CBS 121410</name>
    <dbReference type="NCBI Taxonomy" id="1314787"/>
    <lineage>
        <taxon>Eukaryota</taxon>
        <taxon>Fungi</taxon>
        <taxon>Dikarya</taxon>
        <taxon>Ascomycota</taxon>
        <taxon>Pezizomycotina</taxon>
        <taxon>Dothideomycetes</taxon>
        <taxon>Dothideomycetes incertae sedis</taxon>
        <taxon>Botryosphaeriales</taxon>
        <taxon>Saccharataceae</taxon>
        <taxon>Saccharata</taxon>
    </lineage>
</organism>
<dbReference type="OrthoDB" id="3946685at2759"/>
<dbReference type="EMBL" id="ML978722">
    <property type="protein sequence ID" value="KAF2086943.1"/>
    <property type="molecule type" value="Genomic_DNA"/>
</dbReference>
<feature type="region of interest" description="Disordered" evidence="1">
    <location>
        <begin position="1"/>
        <end position="39"/>
    </location>
</feature>
<feature type="region of interest" description="Disordered" evidence="1">
    <location>
        <begin position="476"/>
        <end position="608"/>
    </location>
</feature>
<reference evidence="2" key="1">
    <citation type="journal article" date="2020" name="Stud. Mycol.">
        <title>101 Dothideomycetes genomes: a test case for predicting lifestyles and emergence of pathogens.</title>
        <authorList>
            <person name="Haridas S."/>
            <person name="Albert R."/>
            <person name="Binder M."/>
            <person name="Bloem J."/>
            <person name="Labutti K."/>
            <person name="Salamov A."/>
            <person name="Andreopoulos B."/>
            <person name="Baker S."/>
            <person name="Barry K."/>
            <person name="Bills G."/>
            <person name="Bluhm B."/>
            <person name="Cannon C."/>
            <person name="Castanera R."/>
            <person name="Culley D."/>
            <person name="Daum C."/>
            <person name="Ezra D."/>
            <person name="Gonzalez J."/>
            <person name="Henrissat B."/>
            <person name="Kuo A."/>
            <person name="Liang C."/>
            <person name="Lipzen A."/>
            <person name="Lutzoni F."/>
            <person name="Magnuson J."/>
            <person name="Mondo S."/>
            <person name="Nolan M."/>
            <person name="Ohm R."/>
            <person name="Pangilinan J."/>
            <person name="Park H.-J."/>
            <person name="Ramirez L."/>
            <person name="Alfaro M."/>
            <person name="Sun H."/>
            <person name="Tritt A."/>
            <person name="Yoshinaga Y."/>
            <person name="Zwiers L.-H."/>
            <person name="Turgeon B."/>
            <person name="Goodwin S."/>
            <person name="Spatafora J."/>
            <person name="Crous P."/>
            <person name="Grigoriev I."/>
        </authorList>
    </citation>
    <scope>NUCLEOTIDE SEQUENCE</scope>
    <source>
        <strain evidence="2">CBS 121410</strain>
    </source>
</reference>
<evidence type="ECO:0000313" key="2">
    <source>
        <dbReference type="EMBL" id="KAF2086943.1"/>
    </source>
</evidence>
<feature type="compositionally biased region" description="Basic and acidic residues" evidence="1">
    <location>
        <begin position="567"/>
        <end position="589"/>
    </location>
</feature>
<feature type="compositionally biased region" description="Polar residues" evidence="1">
    <location>
        <begin position="371"/>
        <end position="381"/>
    </location>
</feature>
<keyword evidence="3" id="KW-1185">Reference proteome</keyword>
<feature type="compositionally biased region" description="Basic and acidic residues" evidence="1">
    <location>
        <begin position="490"/>
        <end position="534"/>
    </location>
</feature>
<feature type="region of interest" description="Disordered" evidence="1">
    <location>
        <begin position="235"/>
        <end position="277"/>
    </location>
</feature>
<feature type="compositionally biased region" description="Polar residues" evidence="1">
    <location>
        <begin position="1"/>
        <end position="22"/>
    </location>
</feature>
<accession>A0A9P4HUF3</accession>
<feature type="region of interest" description="Disordered" evidence="1">
    <location>
        <begin position="314"/>
        <end position="445"/>
    </location>
</feature>
<dbReference type="Proteomes" id="UP000799776">
    <property type="component" value="Unassembled WGS sequence"/>
</dbReference>
<proteinExistence type="predicted"/>
<gene>
    <name evidence="2" type="ORF">K490DRAFT_66256</name>
</gene>
<evidence type="ECO:0000313" key="3">
    <source>
        <dbReference type="Proteomes" id="UP000799776"/>
    </source>
</evidence>
<evidence type="ECO:0000256" key="1">
    <source>
        <dbReference type="SAM" id="MobiDB-lite"/>
    </source>
</evidence>
<feature type="compositionally biased region" description="Polar residues" evidence="1">
    <location>
        <begin position="235"/>
        <end position="247"/>
    </location>
</feature>
<sequence length="608" mass="68445">MLEFPPTTTFETMATSSGNGSHQPPATPQPAPPPPVVSLRPDQVLEREIPRGNDQLRTDYVVTPIVTRARFGTNRVLSDITSFVPGQAWLSEHNLPRRMGMLQQEQTENLPLDEQNVDLVPPGQLIINGIVQIGANGQPLRDLPILPRTIATDVEAWRVAVWRAYDTRGLAPGPAKKKMVSETNKLSGRVNTWRVRQGGFDPYSRGQQVTRTDVEVIDRLDEEQCRHNTVWNLVHDPNNSDQLQGIQQPPRPARSGRPVNTPNYQNHIWPAPARGEVPPRASAAFAYRDRMNTAARAQGLDGWQKLTDLNDWFGSKRKKPDDGAEPGSGDDLPELKRVRREGRFQANPARAPPATGPRRRPRGRPDVVAVTPQTPAQTGPQIVQPVQREQLVAERDRTREEFDRAQETARMAREEVSRTRERVRRAMETAEMEEGEERRAREAYETAMEAATRARANMEVEAVRRFREVARRELQAVRAAPETADTAWEASERAQEEADRAGEAARMAREEASRAREAARRAQEALDAHDRSELEAQPGAVETGSDDPGVTDTQVQPADQDDVVADPLERRPSEPYEDWFYKLIEEHLRPHQGQSQEEEQGQSQEKES</sequence>
<feature type="compositionally biased region" description="Basic and acidic residues" evidence="1">
    <location>
        <begin position="391"/>
        <end position="428"/>
    </location>
</feature>
<name>A0A9P4HUF3_9PEZI</name>
<protein>
    <submittedName>
        <fullName evidence="2">Uncharacterized protein</fullName>
    </submittedName>
</protein>
<dbReference type="AlphaFoldDB" id="A0A9P4HUF3"/>
<comment type="caution">
    <text evidence="2">The sequence shown here is derived from an EMBL/GenBank/DDBJ whole genome shotgun (WGS) entry which is preliminary data.</text>
</comment>
<feature type="compositionally biased region" description="Pro residues" evidence="1">
    <location>
        <begin position="25"/>
        <end position="36"/>
    </location>
</feature>